<name>A0A940P7E7_9ENTE</name>
<evidence type="ECO:0000313" key="3">
    <source>
        <dbReference type="Proteomes" id="UP000674938"/>
    </source>
</evidence>
<dbReference type="Proteomes" id="UP000674938">
    <property type="component" value="Unassembled WGS sequence"/>
</dbReference>
<keyword evidence="3" id="KW-1185">Reference proteome</keyword>
<accession>A0A940P7E7</accession>
<keyword evidence="1" id="KW-0812">Transmembrane</keyword>
<sequence length="208" mass="23216">MTKISFSKKHIIMSTLLALAIVGLTLIVWGILIQPKAANVNELKKQVDILGKDIHGEQEKIVKLKDLPALLETTMVAERPKLPNGMSLAEYFQGLAQKNTVSLQHMTFEDTTFFPVDEGAVDDENQIRCLTMSFDVISDSEPGLLSFVEHLENDERFTKVTQVTYRHNPDSVGEGSFAYSATVNLNMYYLSSYETGTPLAANNQDENK</sequence>
<proteinExistence type="predicted"/>
<organism evidence="2 3">
    <name type="scientific">Vagococcus allomyrinae</name>
    <dbReference type="NCBI Taxonomy" id="2794353"/>
    <lineage>
        <taxon>Bacteria</taxon>
        <taxon>Bacillati</taxon>
        <taxon>Bacillota</taxon>
        <taxon>Bacilli</taxon>
        <taxon>Lactobacillales</taxon>
        <taxon>Enterococcaceae</taxon>
        <taxon>Vagococcus</taxon>
    </lineage>
</organism>
<protein>
    <submittedName>
        <fullName evidence="2">Uncharacterized protein</fullName>
    </submittedName>
</protein>
<keyword evidence="1" id="KW-1133">Transmembrane helix</keyword>
<comment type="caution">
    <text evidence="2">The sequence shown here is derived from an EMBL/GenBank/DDBJ whole genome shotgun (WGS) entry which is preliminary data.</text>
</comment>
<reference evidence="2" key="1">
    <citation type="submission" date="2020-12" db="EMBL/GenBank/DDBJ databases">
        <title>Vagococcus allomyrinae sp. nov. and Enterococcus lavae sp. nov., isolated from the larvae of Allomyrina dichotoma.</title>
        <authorList>
            <person name="Lee S.D."/>
        </authorList>
    </citation>
    <scope>NUCLEOTIDE SEQUENCE</scope>
    <source>
        <strain evidence="2">BWB3-3</strain>
    </source>
</reference>
<feature type="transmembrane region" description="Helical" evidence="1">
    <location>
        <begin position="12"/>
        <end position="32"/>
    </location>
</feature>
<gene>
    <name evidence="2" type="ORF">I6N95_17275</name>
</gene>
<dbReference type="EMBL" id="JAEEGA010000012">
    <property type="protein sequence ID" value="MBP1042772.1"/>
    <property type="molecule type" value="Genomic_DNA"/>
</dbReference>
<dbReference type="RefSeq" id="WP_209530286.1">
    <property type="nucleotide sequence ID" value="NZ_JAEEGA010000012.1"/>
</dbReference>
<dbReference type="AlphaFoldDB" id="A0A940P7E7"/>
<evidence type="ECO:0000256" key="1">
    <source>
        <dbReference type="SAM" id="Phobius"/>
    </source>
</evidence>
<keyword evidence="1" id="KW-0472">Membrane</keyword>
<evidence type="ECO:0000313" key="2">
    <source>
        <dbReference type="EMBL" id="MBP1042772.1"/>
    </source>
</evidence>